<dbReference type="SUPFAM" id="SSF53448">
    <property type="entry name" value="Nucleotide-diphospho-sugar transferases"/>
    <property type="match status" value="1"/>
</dbReference>
<dbReference type="PANTHER" id="PTHR43685:SF2">
    <property type="entry name" value="GLYCOSYLTRANSFERASE 2-LIKE DOMAIN-CONTAINING PROTEIN"/>
    <property type="match status" value="1"/>
</dbReference>
<dbReference type="Gene3D" id="3.90.550.10">
    <property type="entry name" value="Spore Coat Polysaccharide Biosynthesis Protein SpsA, Chain A"/>
    <property type="match status" value="1"/>
</dbReference>
<dbReference type="RefSeq" id="WP_205441678.1">
    <property type="nucleotide sequence ID" value="NZ_CP061510.1"/>
</dbReference>
<dbReference type="Pfam" id="PF00535">
    <property type="entry name" value="Glycos_transf_2"/>
    <property type="match status" value="1"/>
</dbReference>
<protein>
    <submittedName>
        <fullName evidence="2">Glycosyltransferase family 2 protein</fullName>
    </submittedName>
</protein>
<organism evidence="2 3">
    <name type="scientific">Tsuneonella flava</name>
    <dbReference type="NCBI Taxonomy" id="2055955"/>
    <lineage>
        <taxon>Bacteria</taxon>
        <taxon>Pseudomonadati</taxon>
        <taxon>Pseudomonadota</taxon>
        <taxon>Alphaproteobacteria</taxon>
        <taxon>Sphingomonadales</taxon>
        <taxon>Erythrobacteraceae</taxon>
        <taxon>Tsuneonella</taxon>
    </lineage>
</organism>
<name>A0ABX7K8L0_9SPHN</name>
<dbReference type="InterPro" id="IPR029044">
    <property type="entry name" value="Nucleotide-diphossugar_trans"/>
</dbReference>
<dbReference type="Proteomes" id="UP000663637">
    <property type="component" value="Chromosome"/>
</dbReference>
<gene>
    <name evidence="2" type="ORF">IDJ81_13490</name>
</gene>
<proteinExistence type="predicted"/>
<sequence length="309" mass="33936">MTDPTFSVVIAAYNAERTIEETIDSVLAQSDDDFELIIVDDGSEDLTLPFALRKADTDIRIKVASQANQGVSAARNFGVAKARGQYLAFLDADDIWHCDKLAKHRELHDHDPAIEASYARIAFCPDKPGKLKAGRTRSAVLAGYCALEDVVIENVVCTMSNLVIERDTFLEIGGFHRQMRHVEDQDLLARLVGGGHLLLGLPETLVGYRMSADGLSCDFQAMLAGWKKLAERWSHEIDVKRGEALYCRYLARRALRSGTTMALARDFVRQGLASDRKAFLGDGSRGMMTLGAAIAGSAIPERARTSIFA</sequence>
<evidence type="ECO:0000313" key="3">
    <source>
        <dbReference type="Proteomes" id="UP000663637"/>
    </source>
</evidence>
<dbReference type="InterPro" id="IPR050834">
    <property type="entry name" value="Glycosyltransf_2"/>
</dbReference>
<evidence type="ECO:0000259" key="1">
    <source>
        <dbReference type="Pfam" id="PF00535"/>
    </source>
</evidence>
<dbReference type="CDD" id="cd00761">
    <property type="entry name" value="Glyco_tranf_GTA_type"/>
    <property type="match status" value="1"/>
</dbReference>
<keyword evidence="3" id="KW-1185">Reference proteome</keyword>
<accession>A0ABX7K8L0</accession>
<dbReference type="EMBL" id="CP061510">
    <property type="protein sequence ID" value="QSB44314.1"/>
    <property type="molecule type" value="Genomic_DNA"/>
</dbReference>
<evidence type="ECO:0000313" key="2">
    <source>
        <dbReference type="EMBL" id="QSB44314.1"/>
    </source>
</evidence>
<dbReference type="InterPro" id="IPR001173">
    <property type="entry name" value="Glyco_trans_2-like"/>
</dbReference>
<dbReference type="PANTHER" id="PTHR43685">
    <property type="entry name" value="GLYCOSYLTRANSFERASE"/>
    <property type="match status" value="1"/>
</dbReference>
<feature type="domain" description="Glycosyltransferase 2-like" evidence="1">
    <location>
        <begin position="7"/>
        <end position="123"/>
    </location>
</feature>
<reference evidence="2 3" key="1">
    <citation type="submission" date="2020-09" db="EMBL/GenBank/DDBJ databases">
        <title>Complete genome sequence of altererythrobacter flavus SS-21NJ, isolated from Dongying oil sludge in Shandong province.</title>
        <authorList>
            <person name="Sun S."/>
            <person name="Zhang Z."/>
        </authorList>
    </citation>
    <scope>NUCLEOTIDE SEQUENCE [LARGE SCALE GENOMIC DNA]</scope>
    <source>
        <strain evidence="2 3">SS-21NJ</strain>
    </source>
</reference>